<dbReference type="InterPro" id="IPR002156">
    <property type="entry name" value="RNaseH_domain"/>
</dbReference>
<evidence type="ECO:0000256" key="2">
    <source>
        <dbReference type="ARBA" id="ARBA00005300"/>
    </source>
</evidence>
<comment type="cofactor">
    <cofactor evidence="10">
        <name>Mg(2+)</name>
        <dbReference type="ChEBI" id="CHEBI:18420"/>
    </cofactor>
    <text evidence="10">Binds 1 Mg(2+) ion per subunit. May bind a second metal ion at a regulatory site, or after substrate binding.</text>
</comment>
<keyword evidence="5 10" id="KW-0540">Nuclease</keyword>
<dbReference type="Gene3D" id="3.30.420.10">
    <property type="entry name" value="Ribonuclease H-like superfamily/Ribonuclease H"/>
    <property type="match status" value="1"/>
</dbReference>
<feature type="binding site" evidence="10">
    <location>
        <position position="91"/>
    </location>
    <ligand>
        <name>Mg(2+)</name>
        <dbReference type="ChEBI" id="CHEBI:18420"/>
        <label>1</label>
    </ligand>
</feature>
<evidence type="ECO:0000256" key="7">
    <source>
        <dbReference type="ARBA" id="ARBA00022759"/>
    </source>
</evidence>
<protein>
    <recommendedName>
        <fullName evidence="4 10">Ribonuclease H</fullName>
        <shortName evidence="10">RNase H</shortName>
        <ecNumber evidence="4 10">3.1.26.4</ecNumber>
    </recommendedName>
</protein>
<keyword evidence="14" id="KW-1185">Reference proteome</keyword>
<feature type="binding site" evidence="10">
    <location>
        <position position="31"/>
    </location>
    <ligand>
        <name>Mg(2+)</name>
        <dbReference type="ChEBI" id="CHEBI:18420"/>
        <label>2</label>
    </ligand>
</feature>
<evidence type="ECO:0000256" key="9">
    <source>
        <dbReference type="ARBA" id="ARBA00022842"/>
    </source>
</evidence>
<dbReference type="InterPro" id="IPR012337">
    <property type="entry name" value="RNaseH-like_sf"/>
</dbReference>
<evidence type="ECO:0000256" key="3">
    <source>
        <dbReference type="ARBA" id="ARBA00011245"/>
    </source>
</evidence>
<keyword evidence="6 10" id="KW-0479">Metal-binding</keyword>
<dbReference type="PANTHER" id="PTHR10642">
    <property type="entry name" value="RIBONUCLEASE H1"/>
    <property type="match status" value="1"/>
</dbReference>
<reference evidence="13 14" key="1">
    <citation type="submission" date="2022-10" db="EMBL/GenBank/DDBJ databases">
        <title>Paucibacter sp. hw1 Genome sequencing.</title>
        <authorList>
            <person name="Park S."/>
        </authorList>
    </citation>
    <scope>NUCLEOTIDE SEQUENCE [LARGE SCALE GENOMIC DNA]</scope>
    <source>
        <strain evidence="14">hw1</strain>
    </source>
</reference>
<dbReference type="EMBL" id="JAQQXT010000003">
    <property type="protein sequence ID" value="MDC8771030.1"/>
    <property type="molecule type" value="Genomic_DNA"/>
</dbReference>
<keyword evidence="9 10" id="KW-0460">Magnesium</keyword>
<comment type="function">
    <text evidence="10">Endonuclease that specifically degrades the RNA of RNA-DNA hybrids.</text>
</comment>
<dbReference type="Pfam" id="PF00075">
    <property type="entry name" value="RNase_H"/>
    <property type="match status" value="1"/>
</dbReference>
<dbReference type="PROSITE" id="PS50879">
    <property type="entry name" value="RNASE_H_1"/>
    <property type="match status" value="1"/>
</dbReference>
<dbReference type="PANTHER" id="PTHR10642:SF26">
    <property type="entry name" value="RIBONUCLEASE H1"/>
    <property type="match status" value="1"/>
</dbReference>
<proteinExistence type="inferred from homology"/>
<evidence type="ECO:0000256" key="4">
    <source>
        <dbReference type="ARBA" id="ARBA00012180"/>
    </source>
</evidence>
<feature type="domain" description="RNase H type-1" evidence="12">
    <location>
        <begin position="22"/>
        <end position="163"/>
    </location>
</feature>
<feature type="binding site" evidence="10">
    <location>
        <position position="155"/>
    </location>
    <ligand>
        <name>Mg(2+)</name>
        <dbReference type="ChEBI" id="CHEBI:18420"/>
        <label>2</label>
    </ligand>
</feature>
<comment type="catalytic activity">
    <reaction evidence="1 10">
        <text>Endonucleolytic cleavage to 5'-phosphomonoester.</text>
        <dbReference type="EC" id="3.1.26.4"/>
    </reaction>
</comment>
<dbReference type="SUPFAM" id="SSF53098">
    <property type="entry name" value="Ribonuclease H-like"/>
    <property type="match status" value="1"/>
</dbReference>
<dbReference type="RefSeq" id="WP_273599390.1">
    <property type="nucleotide sequence ID" value="NZ_JAQQXT010000003.1"/>
</dbReference>
<evidence type="ECO:0000256" key="8">
    <source>
        <dbReference type="ARBA" id="ARBA00022801"/>
    </source>
</evidence>
<dbReference type="GO" id="GO:0004523">
    <property type="term" value="F:RNA-DNA hybrid ribonuclease activity"/>
    <property type="evidence" value="ECO:0007669"/>
    <property type="project" value="UniProtKB-EC"/>
</dbReference>
<dbReference type="InterPro" id="IPR022892">
    <property type="entry name" value="RNaseHI"/>
</dbReference>
<feature type="binding site" evidence="10">
    <location>
        <position position="31"/>
    </location>
    <ligand>
        <name>Mg(2+)</name>
        <dbReference type="ChEBI" id="CHEBI:18420"/>
        <label>1</label>
    </ligand>
</feature>
<evidence type="ECO:0000256" key="10">
    <source>
        <dbReference type="HAMAP-Rule" id="MF_00042"/>
    </source>
</evidence>
<comment type="similarity">
    <text evidence="2 10">Belongs to the RNase H family.</text>
</comment>
<dbReference type="CDD" id="cd09278">
    <property type="entry name" value="RNase_HI_prokaryote_like"/>
    <property type="match status" value="1"/>
</dbReference>
<sequence>MNQAVTPSPTLAGSAAPAAKIARPVVVIYTDGACKGNPGRGGWGAWLSAGGHEKEMSGGEANTTNNRMELTAVIEALASLKRTCDITVFTDSEYVRKGMTEWIGGWQRRGWKTADNKPVKNADLWQRLDALRKLHQVEWRWVKGHAGDPGNERADALANQGVNGVSR</sequence>
<dbReference type="Proteomes" id="UP001221189">
    <property type="component" value="Unassembled WGS sequence"/>
</dbReference>
<comment type="subunit">
    <text evidence="3 10">Monomer.</text>
</comment>
<keyword evidence="7 10" id="KW-0255">Endonuclease</keyword>
<evidence type="ECO:0000259" key="12">
    <source>
        <dbReference type="PROSITE" id="PS50879"/>
    </source>
</evidence>
<dbReference type="InterPro" id="IPR036397">
    <property type="entry name" value="RNaseH_sf"/>
</dbReference>
<evidence type="ECO:0000256" key="1">
    <source>
        <dbReference type="ARBA" id="ARBA00000077"/>
    </source>
</evidence>
<dbReference type="NCBIfam" id="NF001236">
    <property type="entry name" value="PRK00203.1"/>
    <property type="match status" value="1"/>
</dbReference>
<dbReference type="HAMAP" id="MF_00042">
    <property type="entry name" value="RNase_H"/>
    <property type="match status" value="1"/>
</dbReference>
<feature type="binding site" evidence="10">
    <location>
        <position position="69"/>
    </location>
    <ligand>
        <name>Mg(2+)</name>
        <dbReference type="ChEBI" id="CHEBI:18420"/>
        <label>1</label>
    </ligand>
</feature>
<comment type="caution">
    <text evidence="13">The sequence shown here is derived from an EMBL/GenBank/DDBJ whole genome shotgun (WGS) entry which is preliminary data.</text>
</comment>
<evidence type="ECO:0000256" key="11">
    <source>
        <dbReference type="SAM" id="MobiDB-lite"/>
    </source>
</evidence>
<feature type="region of interest" description="Disordered" evidence="11">
    <location>
        <begin position="144"/>
        <end position="167"/>
    </location>
</feature>
<name>A0ABT5KDF8_9BURK</name>
<gene>
    <name evidence="10 13" type="primary">rnhA</name>
    <name evidence="13" type="ORF">PRZ03_05555</name>
</gene>
<keyword evidence="8 10" id="KW-0378">Hydrolase</keyword>
<dbReference type="InterPro" id="IPR050092">
    <property type="entry name" value="RNase_H"/>
</dbReference>
<accession>A0ABT5KDF8</accession>
<evidence type="ECO:0000313" key="14">
    <source>
        <dbReference type="Proteomes" id="UP001221189"/>
    </source>
</evidence>
<evidence type="ECO:0000313" key="13">
    <source>
        <dbReference type="EMBL" id="MDC8771030.1"/>
    </source>
</evidence>
<keyword evidence="10" id="KW-0963">Cytoplasm</keyword>
<comment type="subcellular location">
    <subcellularLocation>
        <location evidence="10">Cytoplasm</location>
    </subcellularLocation>
</comment>
<organism evidence="13 14">
    <name type="scientific">Roseateles albus</name>
    <dbReference type="NCBI Taxonomy" id="2987525"/>
    <lineage>
        <taxon>Bacteria</taxon>
        <taxon>Pseudomonadati</taxon>
        <taxon>Pseudomonadota</taxon>
        <taxon>Betaproteobacteria</taxon>
        <taxon>Burkholderiales</taxon>
        <taxon>Sphaerotilaceae</taxon>
        <taxon>Roseateles</taxon>
    </lineage>
</organism>
<evidence type="ECO:0000256" key="5">
    <source>
        <dbReference type="ARBA" id="ARBA00022722"/>
    </source>
</evidence>
<dbReference type="EC" id="3.1.26.4" evidence="4 10"/>
<evidence type="ECO:0000256" key="6">
    <source>
        <dbReference type="ARBA" id="ARBA00022723"/>
    </source>
</evidence>